<sequence>MDRKAKGKDAEKAAETFLKKQGLRSLLRNASCRMGEIDLVMNEGETIVFIEVRQRSSSRFGGAAQSVDSIKQRKLIQTAQLLLQQHPEWSSRPCRFDVIAFESGSAREPPIWYKDAFRP</sequence>
<dbReference type="GO" id="GO:0003676">
    <property type="term" value="F:nucleic acid binding"/>
    <property type="evidence" value="ECO:0007669"/>
    <property type="project" value="InterPro"/>
</dbReference>
<accession>A0A1H6CD44</accession>
<dbReference type="AlphaFoldDB" id="A0A1H6CD44"/>
<organism evidence="3 4">
    <name type="scientific">Marinobacterium lutimaris</name>
    <dbReference type="NCBI Taxonomy" id="568106"/>
    <lineage>
        <taxon>Bacteria</taxon>
        <taxon>Pseudomonadati</taxon>
        <taxon>Pseudomonadota</taxon>
        <taxon>Gammaproteobacteria</taxon>
        <taxon>Oceanospirillales</taxon>
        <taxon>Oceanospirillaceae</taxon>
        <taxon>Marinobacterium</taxon>
    </lineage>
</organism>
<dbReference type="Gene3D" id="3.40.1350.10">
    <property type="match status" value="1"/>
</dbReference>
<protein>
    <recommendedName>
        <fullName evidence="2">UPF0102 protein SAMN05444390_103394</fullName>
    </recommendedName>
</protein>
<dbReference type="OrthoDB" id="9794876at2"/>
<dbReference type="EMBL" id="FNVQ01000003">
    <property type="protein sequence ID" value="SEG70901.1"/>
    <property type="molecule type" value="Genomic_DNA"/>
</dbReference>
<dbReference type="InterPro" id="IPR011856">
    <property type="entry name" value="tRNA_endonuc-like_dom_sf"/>
</dbReference>
<gene>
    <name evidence="3" type="ORF">SAMN05444390_103394</name>
</gene>
<comment type="similarity">
    <text evidence="1 2">Belongs to the UPF0102 family.</text>
</comment>
<dbReference type="NCBIfam" id="TIGR00252">
    <property type="entry name" value="YraN family protein"/>
    <property type="match status" value="1"/>
</dbReference>
<dbReference type="InterPro" id="IPR011335">
    <property type="entry name" value="Restrct_endonuc-II-like"/>
</dbReference>
<dbReference type="CDD" id="cd20736">
    <property type="entry name" value="PoNe_Nuclease"/>
    <property type="match status" value="1"/>
</dbReference>
<proteinExistence type="inferred from homology"/>
<evidence type="ECO:0000256" key="2">
    <source>
        <dbReference type="HAMAP-Rule" id="MF_00048"/>
    </source>
</evidence>
<dbReference type="Proteomes" id="UP000236745">
    <property type="component" value="Unassembled WGS sequence"/>
</dbReference>
<dbReference type="HAMAP" id="MF_00048">
    <property type="entry name" value="UPF0102"/>
    <property type="match status" value="1"/>
</dbReference>
<keyword evidence="3" id="KW-0378">Hydrolase</keyword>
<keyword evidence="3" id="KW-0255">Endonuclease</keyword>
<keyword evidence="3" id="KW-0540">Nuclease</keyword>
<dbReference type="PANTHER" id="PTHR34039">
    <property type="entry name" value="UPF0102 PROTEIN YRAN"/>
    <property type="match status" value="1"/>
</dbReference>
<dbReference type="GO" id="GO:0004519">
    <property type="term" value="F:endonuclease activity"/>
    <property type="evidence" value="ECO:0007669"/>
    <property type="project" value="UniProtKB-KW"/>
</dbReference>
<reference evidence="3 4" key="1">
    <citation type="submission" date="2016-10" db="EMBL/GenBank/DDBJ databases">
        <authorList>
            <person name="de Groot N.N."/>
        </authorList>
    </citation>
    <scope>NUCLEOTIDE SEQUENCE [LARGE SCALE GENOMIC DNA]</scope>
    <source>
        <strain evidence="3 4">DSM 22012</strain>
    </source>
</reference>
<keyword evidence="4" id="KW-1185">Reference proteome</keyword>
<dbReference type="SUPFAM" id="SSF52980">
    <property type="entry name" value="Restriction endonuclease-like"/>
    <property type="match status" value="1"/>
</dbReference>
<dbReference type="PANTHER" id="PTHR34039:SF1">
    <property type="entry name" value="UPF0102 PROTEIN YRAN"/>
    <property type="match status" value="1"/>
</dbReference>
<dbReference type="Pfam" id="PF02021">
    <property type="entry name" value="UPF0102"/>
    <property type="match status" value="1"/>
</dbReference>
<evidence type="ECO:0000256" key="1">
    <source>
        <dbReference type="ARBA" id="ARBA00006738"/>
    </source>
</evidence>
<name>A0A1H6CD44_9GAMM</name>
<dbReference type="RefSeq" id="WP_104004228.1">
    <property type="nucleotide sequence ID" value="NZ_FNVQ01000003.1"/>
</dbReference>
<dbReference type="InterPro" id="IPR003509">
    <property type="entry name" value="UPF0102_YraN-like"/>
</dbReference>
<dbReference type="NCBIfam" id="NF009150">
    <property type="entry name" value="PRK12497.1-3"/>
    <property type="match status" value="1"/>
</dbReference>
<evidence type="ECO:0000313" key="4">
    <source>
        <dbReference type="Proteomes" id="UP000236745"/>
    </source>
</evidence>
<evidence type="ECO:0000313" key="3">
    <source>
        <dbReference type="EMBL" id="SEG70901.1"/>
    </source>
</evidence>